<comment type="caution">
    <text evidence="5">The sequence shown here is derived from an EMBL/GenBank/DDBJ whole genome shotgun (WGS) entry which is preliminary data.</text>
</comment>
<dbReference type="EMBL" id="CAJNNV010001846">
    <property type="protein sequence ID" value="CAE8585972.1"/>
    <property type="molecule type" value="Genomic_DNA"/>
</dbReference>
<dbReference type="SMART" id="SM00360">
    <property type="entry name" value="RRM"/>
    <property type="match status" value="1"/>
</dbReference>
<reference evidence="5" key="1">
    <citation type="submission" date="2021-02" db="EMBL/GenBank/DDBJ databases">
        <authorList>
            <person name="Dougan E. K."/>
            <person name="Rhodes N."/>
            <person name="Thang M."/>
            <person name="Chan C."/>
        </authorList>
    </citation>
    <scope>NUCLEOTIDE SEQUENCE</scope>
</reference>
<evidence type="ECO:0000313" key="6">
    <source>
        <dbReference type="EMBL" id="CAE8685693.1"/>
    </source>
</evidence>
<dbReference type="AlphaFoldDB" id="A0A813DDK0"/>
<accession>A0A813DDK0</accession>
<keyword evidence="7" id="KW-1185">Reference proteome</keyword>
<evidence type="ECO:0000256" key="2">
    <source>
        <dbReference type="ARBA" id="ARBA00022884"/>
    </source>
</evidence>
<dbReference type="InterPro" id="IPR012677">
    <property type="entry name" value="Nucleotide-bd_a/b_plait_sf"/>
</dbReference>
<feature type="domain" description="RRM" evidence="4">
    <location>
        <begin position="59"/>
        <end position="146"/>
    </location>
</feature>
<evidence type="ECO:0000256" key="1">
    <source>
        <dbReference type="ARBA" id="ARBA00022737"/>
    </source>
</evidence>
<dbReference type="PANTHER" id="PTHR13976">
    <property type="entry name" value="HETEROGENEOUS NUCLEAR RIBONUCLEOPROTEIN-RELATED"/>
    <property type="match status" value="1"/>
</dbReference>
<sequence length="148" mass="16690">MALLVRSWHPMLCSWSVAIRTAPFQLCPGALHRRYANMSHSADLSGLETSSPAAKCWPPRVRLRGLPFSINEDDLITFFDGFALAEASAAPSGRVVEILRRSDGLPTGQALVYFCDWADACRAREERQRSYMGSRWIEIYVDWSPEPE</sequence>
<dbReference type="CDD" id="cd12254">
    <property type="entry name" value="RRM_hnRNPH_ESRPs_RBM12_like"/>
    <property type="match status" value="1"/>
</dbReference>
<dbReference type="Proteomes" id="UP000654075">
    <property type="component" value="Unassembled WGS sequence"/>
</dbReference>
<dbReference type="InterPro" id="IPR000504">
    <property type="entry name" value="RRM_dom"/>
</dbReference>
<name>A0A813DDK0_POLGL</name>
<dbReference type="SUPFAM" id="SSF54928">
    <property type="entry name" value="RNA-binding domain, RBD"/>
    <property type="match status" value="1"/>
</dbReference>
<dbReference type="PROSITE" id="PS50102">
    <property type="entry name" value="RRM"/>
    <property type="match status" value="1"/>
</dbReference>
<dbReference type="GO" id="GO:0003723">
    <property type="term" value="F:RNA binding"/>
    <property type="evidence" value="ECO:0007669"/>
    <property type="project" value="UniProtKB-UniRule"/>
</dbReference>
<dbReference type="EMBL" id="CAJNNW010026472">
    <property type="protein sequence ID" value="CAE8685693.1"/>
    <property type="molecule type" value="Genomic_DNA"/>
</dbReference>
<keyword evidence="2 3" id="KW-0694">RNA-binding</keyword>
<evidence type="ECO:0000313" key="7">
    <source>
        <dbReference type="Proteomes" id="UP000654075"/>
    </source>
</evidence>
<organism evidence="5 7">
    <name type="scientific">Polarella glacialis</name>
    <name type="common">Dinoflagellate</name>
    <dbReference type="NCBI Taxonomy" id="89957"/>
    <lineage>
        <taxon>Eukaryota</taxon>
        <taxon>Sar</taxon>
        <taxon>Alveolata</taxon>
        <taxon>Dinophyceae</taxon>
        <taxon>Suessiales</taxon>
        <taxon>Suessiaceae</taxon>
        <taxon>Polarella</taxon>
    </lineage>
</organism>
<keyword evidence="1" id="KW-0677">Repeat</keyword>
<proteinExistence type="predicted"/>
<dbReference type="Proteomes" id="UP000626109">
    <property type="component" value="Unassembled WGS sequence"/>
</dbReference>
<dbReference type="Gene3D" id="3.30.70.330">
    <property type="match status" value="1"/>
</dbReference>
<evidence type="ECO:0000313" key="5">
    <source>
        <dbReference type="EMBL" id="CAE8585972.1"/>
    </source>
</evidence>
<dbReference type="OrthoDB" id="431068at2759"/>
<protein>
    <recommendedName>
        <fullName evidence="4">RRM domain-containing protein</fullName>
    </recommendedName>
</protein>
<gene>
    <name evidence="5" type="ORF">PGLA1383_LOCUS4866</name>
    <name evidence="6" type="ORF">PGLA2088_LOCUS24605</name>
</gene>
<evidence type="ECO:0000256" key="3">
    <source>
        <dbReference type="PROSITE-ProRule" id="PRU00176"/>
    </source>
</evidence>
<dbReference type="InterPro" id="IPR050666">
    <property type="entry name" value="ESRP"/>
</dbReference>
<dbReference type="InterPro" id="IPR035979">
    <property type="entry name" value="RBD_domain_sf"/>
</dbReference>
<evidence type="ECO:0000259" key="4">
    <source>
        <dbReference type="PROSITE" id="PS50102"/>
    </source>
</evidence>